<name>A0A1N7IHT4_9FLAO</name>
<protein>
    <submittedName>
        <fullName evidence="1">Uncharacterized protein</fullName>
    </submittedName>
</protein>
<dbReference type="STRING" id="112234.SAMN05421768_105342"/>
<evidence type="ECO:0000313" key="2">
    <source>
        <dbReference type="Proteomes" id="UP000186106"/>
    </source>
</evidence>
<evidence type="ECO:0000313" key="1">
    <source>
        <dbReference type="EMBL" id="SIS36511.1"/>
    </source>
</evidence>
<reference evidence="1 2" key="1">
    <citation type="submission" date="2017-01" db="EMBL/GenBank/DDBJ databases">
        <authorList>
            <person name="Mah S.A."/>
            <person name="Swanson W.J."/>
            <person name="Moy G.W."/>
            <person name="Vacquier V.D."/>
        </authorList>
    </citation>
    <scope>NUCLEOTIDE SEQUENCE [LARGE SCALE GENOMIC DNA]</scope>
    <source>
        <strain evidence="1 2">DSM 16927</strain>
    </source>
</reference>
<dbReference type="Proteomes" id="UP000186106">
    <property type="component" value="Unassembled WGS sequence"/>
</dbReference>
<gene>
    <name evidence="1" type="ORF">SAMN05421768_105342</name>
</gene>
<dbReference type="EMBL" id="FTNZ01000005">
    <property type="protein sequence ID" value="SIS36511.1"/>
    <property type="molecule type" value="Genomic_DNA"/>
</dbReference>
<dbReference type="AlphaFoldDB" id="A0A1N7IHT4"/>
<accession>A0A1N7IHT4</accession>
<sequence length="667" mass="80133">MESFYETSDSINISTLIIMDKEIFYKYDFYTLEQKYIEYEFVESLDRELCLHDLIEPFIKINIEFLLTSGDNKKEFSNINFSQIETSLSKILSQNFFYKQYCESNSEKNLFQRVLNKFVSRIFDKDGFNDEKYIIQNYIHTWLEKRLALAVVKDSRFSSVKVLLDVIEKTEMLFSFQNYLIENIPRDWIKSEEEWTNVKVNSENIWSIIRTFDKTLLDRQHIIADNIDDKIWEHIHKTTRNSDYISLNREYSFKSQLLFKKNISLWIKLWDNLQLTIIQDCIFQTLHPFDPKKYLELLHILTSKKVNIGSDLNILLLIFARNFFEKSRRLTEQLAFYENTDRITPTNEFLFVQGQKCYKEWLLERPKYYEEFIKTLVDQTKSSEIQDWIFSYKPNVNDSQLGKLYNEELELLTNTYKLHFKHKEDFDQDSLNLQKFNFYVDLIKDNESNLFVSNLLKSILSFVNSDRFFWDKSYSEIYLKSMKGIGFLVSLDDNPVLRSQSIIRQFKITHQGWNPKGIDFNSIMKETFIYCGITFLFEYKESFKDVVPENFFKEFLDILLVQNKYSQVDNSEYYQQPLHLMLLVSSQVMPELKEYAEQELILNYDDLFSLLSILVSNKDLISNQSKKLLKDKLKIEFIFEKRKLNNKNMKEKVQKIEYMVKQLNVII</sequence>
<organism evidence="1 2">
    <name type="scientific">Chryseobacterium joostei</name>
    <dbReference type="NCBI Taxonomy" id="112234"/>
    <lineage>
        <taxon>Bacteria</taxon>
        <taxon>Pseudomonadati</taxon>
        <taxon>Bacteroidota</taxon>
        <taxon>Flavobacteriia</taxon>
        <taxon>Flavobacteriales</taxon>
        <taxon>Weeksellaceae</taxon>
        <taxon>Chryseobacterium group</taxon>
        <taxon>Chryseobacterium</taxon>
    </lineage>
</organism>
<proteinExistence type="predicted"/>